<evidence type="ECO:0000259" key="1">
    <source>
        <dbReference type="Pfam" id="PF13354"/>
    </source>
</evidence>
<comment type="caution">
    <text evidence="2">The sequence shown here is derived from an EMBL/GenBank/DDBJ whole genome shotgun (WGS) entry which is preliminary data.</text>
</comment>
<dbReference type="GO" id="GO:0030655">
    <property type="term" value="P:beta-lactam antibiotic catabolic process"/>
    <property type="evidence" value="ECO:0007669"/>
    <property type="project" value="InterPro"/>
</dbReference>
<evidence type="ECO:0000313" key="2">
    <source>
        <dbReference type="EMBL" id="PKV62645.1"/>
    </source>
</evidence>
<dbReference type="GO" id="GO:0008800">
    <property type="term" value="F:beta-lactamase activity"/>
    <property type="evidence" value="ECO:0007669"/>
    <property type="project" value="InterPro"/>
</dbReference>
<feature type="domain" description="Beta-lactamase class A catalytic" evidence="1">
    <location>
        <begin position="93"/>
        <end position="369"/>
    </location>
</feature>
<dbReference type="AlphaFoldDB" id="A0A2N3U7D6"/>
<organism evidence="2 3">
    <name type="scientific">Pontibacter ramchanderi</name>
    <dbReference type="NCBI Taxonomy" id="1179743"/>
    <lineage>
        <taxon>Bacteria</taxon>
        <taxon>Pseudomonadati</taxon>
        <taxon>Bacteroidota</taxon>
        <taxon>Cytophagia</taxon>
        <taxon>Cytophagales</taxon>
        <taxon>Hymenobacteraceae</taxon>
        <taxon>Pontibacter</taxon>
    </lineage>
</organism>
<sequence>MLYTENPAMMKTLLPAVHKLALYLGLATGIVLASCAGSGQGGSKQMNMIEKVLASRPGQFRAILDKPEQYRVQILYTQIDRDEQNQPHFTSYTYRVNPEEYFYPASTVKLPGALAALEKLNELGIDGLDKYTPLQVDSAYSGQNPVRGDSTSADGQASIAHYIKKLFLVSDNDAYNRLYEFVGQQALNQTLHKKGFREVQLVHRLSLFLNPDENRHTNPFRFYKNGQVIYEQPLIINPTPFTQIKFDGMLGKGHVVGDQLVNGPMDFTAKNYISLEALQEILKTVLFPEAVPAQQRFNLTEADYTFLYKYMSMLPRESDYPAYDPKEYPDGYVKFLMYGNSKDRIPDNIRIFNKIGNAYGFLIDNAYIVDFDKQVEFLLSAVILVNEDGIFNDGKYEYETIGYPFMQQLGRAFYEHELKRKKQHLPNLDKFRLTY</sequence>
<gene>
    <name evidence="2" type="ORF">BD749_3526</name>
</gene>
<protein>
    <submittedName>
        <fullName evidence="2">Beta-lactamase family protein</fullName>
    </submittedName>
</protein>
<dbReference type="SUPFAM" id="SSF56601">
    <property type="entry name" value="beta-lactamase/transpeptidase-like"/>
    <property type="match status" value="1"/>
</dbReference>
<dbReference type="Proteomes" id="UP000233782">
    <property type="component" value="Unassembled WGS sequence"/>
</dbReference>
<reference evidence="2 3" key="1">
    <citation type="submission" date="2017-12" db="EMBL/GenBank/DDBJ databases">
        <title>Genomic Encyclopedia of Type Strains, Phase III (KMG-III): the genomes of soil and plant-associated and newly described type strains.</title>
        <authorList>
            <person name="Whitman W."/>
        </authorList>
    </citation>
    <scope>NUCLEOTIDE SEQUENCE [LARGE SCALE GENOMIC DNA]</scope>
    <source>
        <strain evidence="2 3">LP43</strain>
    </source>
</reference>
<evidence type="ECO:0000313" key="3">
    <source>
        <dbReference type="Proteomes" id="UP000233782"/>
    </source>
</evidence>
<dbReference type="InterPro" id="IPR012338">
    <property type="entry name" value="Beta-lactam/transpept-like"/>
</dbReference>
<dbReference type="EMBL" id="PJMU01000004">
    <property type="protein sequence ID" value="PKV62645.1"/>
    <property type="molecule type" value="Genomic_DNA"/>
</dbReference>
<keyword evidence="3" id="KW-1185">Reference proteome</keyword>
<proteinExistence type="predicted"/>
<dbReference type="Gene3D" id="3.40.710.10">
    <property type="entry name" value="DD-peptidase/beta-lactamase superfamily"/>
    <property type="match status" value="1"/>
</dbReference>
<dbReference type="InterPro" id="IPR045155">
    <property type="entry name" value="Beta-lactam_cat"/>
</dbReference>
<accession>A0A2N3U7D6</accession>
<dbReference type="Pfam" id="PF13354">
    <property type="entry name" value="Beta-lactamase2"/>
    <property type="match status" value="1"/>
</dbReference>
<name>A0A2N3U7D6_9BACT</name>